<dbReference type="InterPro" id="IPR025935">
    <property type="entry name" value="AbiH"/>
</dbReference>
<evidence type="ECO:0000313" key="1">
    <source>
        <dbReference type="EMBL" id="OEG20002.1"/>
    </source>
</evidence>
<sequence length="417" mass="49143">MSNVRQLIVIGNGFDLYCGIGSSYYKFFISKYKNDFGRKVKKMLFEEEKEALAELNCFDVIFSFIEQLDMNYWLSLPQMDLNNFCSPKDLYWQDIEAILSDYLSVIFSEKGGDIYRFMCSLDTKEYIISEEIYREWKIAVFPKDQPKMLHDKWKLVAFSLAKVLLAKYGRPESELKFDYKFASNQRVVKEFTEKYLLPMILKELNQFEDSFTSFLFDRIEVKNPKFNIASNSEKTLSSLVWDDSEISTGETSVLSFNYTGIPGENFLYRLKNVHGSINKRNIIFGVDFQKNKSIPIEFTKTYRTLSLENRDDEKELFGKETHILKFFGHSLGEADYSYFQSLFDSLNLYSSKIKLYFYVVEYGNKTIREVKEETFRRVTKLLNVYGSTFHNPDHGKNLMHKLILEGRIFIKELKIVQ</sequence>
<name>A0A1E5H546_9ENTE</name>
<evidence type="ECO:0008006" key="3">
    <source>
        <dbReference type="Google" id="ProtNLM"/>
    </source>
</evidence>
<reference evidence="2" key="1">
    <citation type="submission" date="2016-09" db="EMBL/GenBank/DDBJ databases">
        <authorList>
            <person name="Gulvik C.A."/>
        </authorList>
    </citation>
    <scope>NUCLEOTIDE SEQUENCE [LARGE SCALE GENOMIC DNA]</scope>
    <source>
        <strain evidence="2">LMG 8895</strain>
    </source>
</reference>
<comment type="caution">
    <text evidence="1">The sequence shown here is derived from an EMBL/GenBank/DDBJ whole genome shotgun (WGS) entry which is preliminary data.</text>
</comment>
<gene>
    <name evidence="1" type="ORF">BCR25_14530</name>
</gene>
<dbReference type="PATRIC" id="fig|332950.4.peg.622"/>
<protein>
    <recommendedName>
        <fullName evidence="3">Bacteriophage abortive infection AbiH</fullName>
    </recommendedName>
</protein>
<keyword evidence="2" id="KW-1185">Reference proteome</keyword>
<dbReference type="EMBL" id="MIJY01000002">
    <property type="protein sequence ID" value="OEG20002.1"/>
    <property type="molecule type" value="Genomic_DNA"/>
</dbReference>
<dbReference type="OrthoDB" id="9810135at2"/>
<evidence type="ECO:0000313" key="2">
    <source>
        <dbReference type="Proteomes" id="UP000095094"/>
    </source>
</evidence>
<organism evidence="1 2">
    <name type="scientific">Enterococcus termitis</name>
    <dbReference type="NCBI Taxonomy" id="332950"/>
    <lineage>
        <taxon>Bacteria</taxon>
        <taxon>Bacillati</taxon>
        <taxon>Bacillota</taxon>
        <taxon>Bacilli</taxon>
        <taxon>Lactobacillales</taxon>
        <taxon>Enterococcaceae</taxon>
        <taxon>Enterococcus</taxon>
    </lineage>
</organism>
<dbReference type="Pfam" id="PF14253">
    <property type="entry name" value="AbiH"/>
    <property type="match status" value="1"/>
</dbReference>
<accession>A0A1E5H546</accession>
<proteinExistence type="predicted"/>
<dbReference type="AlphaFoldDB" id="A0A1E5H546"/>
<dbReference type="Proteomes" id="UP000095094">
    <property type="component" value="Unassembled WGS sequence"/>
</dbReference>
<dbReference type="RefSeq" id="WP_071879552.1">
    <property type="nucleotide sequence ID" value="NZ_JBHUJJ010000001.1"/>
</dbReference>